<sequence length="97" mass="10582">MFDVDVLSLVRLWVEQIVWDAKKGQWVDTGKDSEDEAATLAPPPKDASFQSLPPMPMTPAFSSPAPFTAAPAASNHNNNEGNRFGLNKGTRQKDTPK</sequence>
<dbReference type="InParanoid" id="E9FW41"/>
<feature type="region of interest" description="Disordered" evidence="1">
    <location>
        <begin position="24"/>
        <end position="97"/>
    </location>
</feature>
<protein>
    <submittedName>
        <fullName evidence="2">Uncharacterized protein</fullName>
    </submittedName>
</protein>
<gene>
    <name evidence="2" type="ORF">DAPPUDRAFT_233917</name>
</gene>
<dbReference type="HOGENOM" id="CLU_2348773_0_0_1"/>
<organism evidence="2 3">
    <name type="scientific">Daphnia pulex</name>
    <name type="common">Water flea</name>
    <dbReference type="NCBI Taxonomy" id="6669"/>
    <lineage>
        <taxon>Eukaryota</taxon>
        <taxon>Metazoa</taxon>
        <taxon>Ecdysozoa</taxon>
        <taxon>Arthropoda</taxon>
        <taxon>Crustacea</taxon>
        <taxon>Branchiopoda</taxon>
        <taxon>Diplostraca</taxon>
        <taxon>Cladocera</taxon>
        <taxon>Anomopoda</taxon>
        <taxon>Daphniidae</taxon>
        <taxon>Daphnia</taxon>
    </lineage>
</organism>
<dbReference type="EMBL" id="GL732525">
    <property type="protein sequence ID" value="EFX88655.1"/>
    <property type="molecule type" value="Genomic_DNA"/>
</dbReference>
<dbReference type="AlphaFoldDB" id="E9FW41"/>
<reference evidence="2 3" key="1">
    <citation type="journal article" date="2011" name="Science">
        <title>The ecoresponsive genome of Daphnia pulex.</title>
        <authorList>
            <person name="Colbourne J.K."/>
            <person name="Pfrender M.E."/>
            <person name="Gilbert D."/>
            <person name="Thomas W.K."/>
            <person name="Tucker A."/>
            <person name="Oakley T.H."/>
            <person name="Tokishita S."/>
            <person name="Aerts A."/>
            <person name="Arnold G.J."/>
            <person name="Basu M.K."/>
            <person name="Bauer D.J."/>
            <person name="Caceres C.E."/>
            <person name="Carmel L."/>
            <person name="Casola C."/>
            <person name="Choi J.H."/>
            <person name="Detter J.C."/>
            <person name="Dong Q."/>
            <person name="Dusheyko S."/>
            <person name="Eads B.D."/>
            <person name="Frohlich T."/>
            <person name="Geiler-Samerotte K.A."/>
            <person name="Gerlach D."/>
            <person name="Hatcher P."/>
            <person name="Jogdeo S."/>
            <person name="Krijgsveld J."/>
            <person name="Kriventseva E.V."/>
            <person name="Kultz D."/>
            <person name="Laforsch C."/>
            <person name="Lindquist E."/>
            <person name="Lopez J."/>
            <person name="Manak J.R."/>
            <person name="Muller J."/>
            <person name="Pangilinan J."/>
            <person name="Patwardhan R.P."/>
            <person name="Pitluck S."/>
            <person name="Pritham E.J."/>
            <person name="Rechtsteiner A."/>
            <person name="Rho M."/>
            <person name="Rogozin I.B."/>
            <person name="Sakarya O."/>
            <person name="Salamov A."/>
            <person name="Schaack S."/>
            <person name="Shapiro H."/>
            <person name="Shiga Y."/>
            <person name="Skalitzky C."/>
            <person name="Smith Z."/>
            <person name="Souvorov A."/>
            <person name="Sung W."/>
            <person name="Tang Z."/>
            <person name="Tsuchiya D."/>
            <person name="Tu H."/>
            <person name="Vos H."/>
            <person name="Wang M."/>
            <person name="Wolf Y.I."/>
            <person name="Yamagata H."/>
            <person name="Yamada T."/>
            <person name="Ye Y."/>
            <person name="Shaw J.R."/>
            <person name="Andrews J."/>
            <person name="Crease T.J."/>
            <person name="Tang H."/>
            <person name="Lucas S.M."/>
            <person name="Robertson H.M."/>
            <person name="Bork P."/>
            <person name="Koonin E.V."/>
            <person name="Zdobnov E.M."/>
            <person name="Grigoriev I.V."/>
            <person name="Lynch M."/>
            <person name="Boore J.L."/>
        </authorList>
    </citation>
    <scope>NUCLEOTIDE SEQUENCE [LARGE SCALE GENOMIC DNA]</scope>
</reference>
<accession>E9FW41</accession>
<feature type="compositionally biased region" description="Low complexity" evidence="1">
    <location>
        <begin position="58"/>
        <end position="74"/>
    </location>
</feature>
<evidence type="ECO:0000313" key="3">
    <source>
        <dbReference type="Proteomes" id="UP000000305"/>
    </source>
</evidence>
<dbReference type="KEGG" id="dpx:DAPPUDRAFT_233917"/>
<dbReference type="Proteomes" id="UP000000305">
    <property type="component" value="Unassembled WGS sequence"/>
</dbReference>
<evidence type="ECO:0000256" key="1">
    <source>
        <dbReference type="SAM" id="MobiDB-lite"/>
    </source>
</evidence>
<evidence type="ECO:0000313" key="2">
    <source>
        <dbReference type="EMBL" id="EFX88655.1"/>
    </source>
</evidence>
<name>E9FW41_DAPPU</name>
<keyword evidence="3" id="KW-1185">Reference proteome</keyword>
<proteinExistence type="predicted"/>